<dbReference type="OrthoDB" id="231967at2"/>
<evidence type="ECO:0000313" key="9">
    <source>
        <dbReference type="Proteomes" id="UP000323917"/>
    </source>
</evidence>
<keyword evidence="3 6" id="KW-0032">Aminotransferase</keyword>
<comment type="similarity">
    <text evidence="2 6">Belongs to the class-I pyridoxal-phosphate-dependent aminotransferase family.</text>
</comment>
<dbReference type="Proteomes" id="UP000323917">
    <property type="component" value="Chromosome"/>
</dbReference>
<dbReference type="SUPFAM" id="SSF53383">
    <property type="entry name" value="PLP-dependent transferases"/>
    <property type="match status" value="1"/>
</dbReference>
<sequence length="378" mass="41333">MSHPWLAQRTNDFDSSGIRKVFDLAAKMADPINLSIGQPDFPVPDAVKDAAVDAIRGDKNGYSLTQGIPPLREALQARVDAEYGHTDQRVLVTSGTSGSLVMAMLALVDPGDEVIFMDPYFVMYPALVRMVGGKCVMIDTYPDFAIDPDRIAAAITPRTKLILINSPANPTGVVANEESMRAVAELAAKHNIALLSDEIYRTFSYDGVPPSPAKWNDQTLVVDGFSKTYGVTGWRLGWIHGPAAIIDKLTMLQQYTFVCAPHPLQWAGLAALETDMGKQVAEYRKRRDFVVDGLKDAGYEVAPPGGAFYVFPKVPTAKKRGPAGQGSGADFVMRAIERELLIIPGNIFSERDTHFRISYAASMETLERGLKVLRELAE</sequence>
<dbReference type="GO" id="GO:0030170">
    <property type="term" value="F:pyridoxal phosphate binding"/>
    <property type="evidence" value="ECO:0007669"/>
    <property type="project" value="InterPro"/>
</dbReference>
<dbReference type="InterPro" id="IPR004839">
    <property type="entry name" value="Aminotransferase_I/II_large"/>
</dbReference>
<dbReference type="InterPro" id="IPR015421">
    <property type="entry name" value="PyrdxlP-dep_Trfase_major"/>
</dbReference>
<keyword evidence="4 6" id="KW-0808">Transferase</keyword>
<dbReference type="Gene3D" id="3.40.640.10">
    <property type="entry name" value="Type I PLP-dependent aspartate aminotransferase-like (Major domain)"/>
    <property type="match status" value="1"/>
</dbReference>
<evidence type="ECO:0000256" key="4">
    <source>
        <dbReference type="ARBA" id="ARBA00022679"/>
    </source>
</evidence>
<evidence type="ECO:0000256" key="2">
    <source>
        <dbReference type="ARBA" id="ARBA00007441"/>
    </source>
</evidence>
<dbReference type="RefSeq" id="WP_148075252.1">
    <property type="nucleotide sequence ID" value="NZ_CP042913.1"/>
</dbReference>
<evidence type="ECO:0000313" key="8">
    <source>
        <dbReference type="EMBL" id="QEG36964.1"/>
    </source>
</evidence>
<dbReference type="PANTHER" id="PTHR46383">
    <property type="entry name" value="ASPARTATE AMINOTRANSFERASE"/>
    <property type="match status" value="1"/>
</dbReference>
<dbReference type="KEGG" id="bgok:Pr1d_43040"/>
<feature type="domain" description="Aminotransferase class I/classII large" evidence="7">
    <location>
        <begin position="30"/>
        <end position="372"/>
    </location>
</feature>
<comment type="cofactor">
    <cofactor evidence="1 6">
        <name>pyridoxal 5'-phosphate</name>
        <dbReference type="ChEBI" id="CHEBI:597326"/>
    </cofactor>
</comment>
<reference evidence="8 9" key="1">
    <citation type="submission" date="2019-08" db="EMBL/GenBank/DDBJ databases">
        <title>Deep-cultivation of Planctomycetes and their phenomic and genomic characterization uncovers novel biology.</title>
        <authorList>
            <person name="Wiegand S."/>
            <person name="Jogler M."/>
            <person name="Boedeker C."/>
            <person name="Pinto D."/>
            <person name="Vollmers J."/>
            <person name="Rivas-Marin E."/>
            <person name="Kohn T."/>
            <person name="Peeters S.H."/>
            <person name="Heuer A."/>
            <person name="Rast P."/>
            <person name="Oberbeckmann S."/>
            <person name="Bunk B."/>
            <person name="Jeske O."/>
            <person name="Meyerdierks A."/>
            <person name="Storesund J.E."/>
            <person name="Kallscheuer N."/>
            <person name="Luecker S."/>
            <person name="Lage O.M."/>
            <person name="Pohl T."/>
            <person name="Merkel B.J."/>
            <person name="Hornburger P."/>
            <person name="Mueller R.-W."/>
            <person name="Bruemmer F."/>
            <person name="Labrenz M."/>
            <person name="Spormann A.M."/>
            <person name="Op den Camp H."/>
            <person name="Overmann J."/>
            <person name="Amann R."/>
            <person name="Jetten M.S.M."/>
            <person name="Mascher T."/>
            <person name="Medema M.H."/>
            <person name="Devos D.P."/>
            <person name="Kaster A.-K."/>
            <person name="Ovreas L."/>
            <person name="Rohde M."/>
            <person name="Galperin M.Y."/>
            <person name="Jogler C."/>
        </authorList>
    </citation>
    <scope>NUCLEOTIDE SEQUENCE [LARGE SCALE GENOMIC DNA]</scope>
    <source>
        <strain evidence="8 9">Pr1d</strain>
    </source>
</reference>
<evidence type="ECO:0000256" key="6">
    <source>
        <dbReference type="RuleBase" id="RU000481"/>
    </source>
</evidence>
<evidence type="ECO:0000259" key="7">
    <source>
        <dbReference type="Pfam" id="PF00155"/>
    </source>
</evidence>
<dbReference type="CDD" id="cd00609">
    <property type="entry name" value="AAT_like"/>
    <property type="match status" value="1"/>
</dbReference>
<dbReference type="InterPro" id="IPR004838">
    <property type="entry name" value="NHTrfase_class1_PyrdxlP-BS"/>
</dbReference>
<dbReference type="PANTHER" id="PTHR46383:SF1">
    <property type="entry name" value="ASPARTATE AMINOTRANSFERASE"/>
    <property type="match status" value="1"/>
</dbReference>
<name>A0A5B9QDJ0_9BACT</name>
<protein>
    <recommendedName>
        <fullName evidence="6">Aminotransferase</fullName>
        <ecNumber evidence="6">2.6.1.-</ecNumber>
    </recommendedName>
</protein>
<organism evidence="8 9">
    <name type="scientific">Bythopirellula goksoeyrii</name>
    <dbReference type="NCBI Taxonomy" id="1400387"/>
    <lineage>
        <taxon>Bacteria</taxon>
        <taxon>Pseudomonadati</taxon>
        <taxon>Planctomycetota</taxon>
        <taxon>Planctomycetia</taxon>
        <taxon>Pirellulales</taxon>
        <taxon>Lacipirellulaceae</taxon>
        <taxon>Bythopirellula</taxon>
    </lineage>
</organism>
<dbReference type="GO" id="GO:0008483">
    <property type="term" value="F:transaminase activity"/>
    <property type="evidence" value="ECO:0007669"/>
    <property type="project" value="UniProtKB-KW"/>
</dbReference>
<evidence type="ECO:0000256" key="1">
    <source>
        <dbReference type="ARBA" id="ARBA00001933"/>
    </source>
</evidence>
<dbReference type="AlphaFoldDB" id="A0A5B9QDJ0"/>
<dbReference type="Pfam" id="PF00155">
    <property type="entry name" value="Aminotran_1_2"/>
    <property type="match status" value="1"/>
</dbReference>
<dbReference type="InterPro" id="IPR015424">
    <property type="entry name" value="PyrdxlP-dep_Trfase"/>
</dbReference>
<evidence type="ECO:0000256" key="3">
    <source>
        <dbReference type="ARBA" id="ARBA00022576"/>
    </source>
</evidence>
<dbReference type="EC" id="2.6.1.-" evidence="6"/>
<evidence type="ECO:0000256" key="5">
    <source>
        <dbReference type="ARBA" id="ARBA00022898"/>
    </source>
</evidence>
<dbReference type="InterPro" id="IPR050596">
    <property type="entry name" value="AspAT/PAT-like"/>
</dbReference>
<dbReference type="GO" id="GO:0006520">
    <property type="term" value="P:amino acid metabolic process"/>
    <property type="evidence" value="ECO:0007669"/>
    <property type="project" value="InterPro"/>
</dbReference>
<dbReference type="PROSITE" id="PS00105">
    <property type="entry name" value="AA_TRANSFER_CLASS_1"/>
    <property type="match status" value="1"/>
</dbReference>
<keyword evidence="5" id="KW-0663">Pyridoxal phosphate</keyword>
<gene>
    <name evidence="8" type="ORF">Pr1d_43040</name>
</gene>
<dbReference type="EMBL" id="CP042913">
    <property type="protein sequence ID" value="QEG36964.1"/>
    <property type="molecule type" value="Genomic_DNA"/>
</dbReference>
<proteinExistence type="inferred from homology"/>
<keyword evidence="9" id="KW-1185">Reference proteome</keyword>
<accession>A0A5B9QDJ0</accession>